<dbReference type="Gene3D" id="3.30.390.80">
    <property type="entry name" value="DNA repair protein Rad52/59/22"/>
    <property type="match status" value="1"/>
</dbReference>
<dbReference type="AlphaFoldDB" id="A0AAV9IF07"/>
<sequence length="280" mass="31843">MNDDNASFEYKDSESKLCSFGTTPYDAEEHQKIAQLLSAPLTKEDVQTRPGPSRVPLTYISGFKAIDKANRVFGFDGWSSQIVGFDMNYNKENKQGKHTCCFTVRLRITIKNGAFHEDVGVGFAESHREAEAIEKSQKEAVTDAYKRTLKNFGVALGLCLYDNEHIKTLNSLEDITMKENSMSIERNRNSLPSRNTTNKVSTTYCDVKTNQTTSYPKRRPLSDIDRESIKGVQEPVDHFFQDSGKEEFPRFQGEQVRNKQLEDSLFGLKPSDFDDVEHIL</sequence>
<dbReference type="GO" id="GO:0000724">
    <property type="term" value="P:double-strand break repair via homologous recombination"/>
    <property type="evidence" value="ECO:0007669"/>
    <property type="project" value="TreeGrafter"/>
</dbReference>
<dbReference type="EMBL" id="JANCYU010000035">
    <property type="protein sequence ID" value="KAK4525999.1"/>
    <property type="molecule type" value="Genomic_DNA"/>
</dbReference>
<dbReference type="GO" id="GO:0045002">
    <property type="term" value="P:double-strand break repair via single-strand annealing"/>
    <property type="evidence" value="ECO:0007669"/>
    <property type="project" value="TreeGrafter"/>
</dbReference>
<evidence type="ECO:0000313" key="6">
    <source>
        <dbReference type="Proteomes" id="UP001300502"/>
    </source>
</evidence>
<dbReference type="GO" id="GO:0006312">
    <property type="term" value="P:mitotic recombination"/>
    <property type="evidence" value="ECO:0007669"/>
    <property type="project" value="TreeGrafter"/>
</dbReference>
<evidence type="ECO:0008006" key="7">
    <source>
        <dbReference type="Google" id="ProtNLM"/>
    </source>
</evidence>
<dbReference type="Proteomes" id="UP001300502">
    <property type="component" value="Unassembled WGS sequence"/>
</dbReference>
<dbReference type="PANTHER" id="PTHR12132">
    <property type="entry name" value="DNA REPAIR AND RECOMBINATION PROTEIN RAD52, RAD59"/>
    <property type="match status" value="1"/>
</dbReference>
<name>A0AAV9IF07_9RHOD</name>
<gene>
    <name evidence="5" type="ORF">GAYE_SCF18G3908</name>
</gene>
<dbReference type="InterPro" id="IPR041247">
    <property type="entry name" value="Rad52_fam"/>
</dbReference>
<dbReference type="Pfam" id="PF04098">
    <property type="entry name" value="Rad52_Rad22"/>
    <property type="match status" value="1"/>
</dbReference>
<comment type="similarity">
    <text evidence="1">Belongs to the RAD52 family.</text>
</comment>
<keyword evidence="3" id="KW-0233">DNA recombination</keyword>
<reference evidence="5 6" key="1">
    <citation type="submission" date="2022-07" db="EMBL/GenBank/DDBJ databases">
        <title>Genome-wide signatures of adaptation to extreme environments.</title>
        <authorList>
            <person name="Cho C.H."/>
            <person name="Yoon H.S."/>
        </authorList>
    </citation>
    <scope>NUCLEOTIDE SEQUENCE [LARGE SCALE GENOMIC DNA]</scope>
    <source>
        <strain evidence="5 6">108.79 E11</strain>
    </source>
</reference>
<protein>
    <recommendedName>
        <fullName evidence="7">DNA repair and recombination protein RAD52</fullName>
    </recommendedName>
</protein>
<proteinExistence type="inferred from homology"/>
<evidence type="ECO:0000256" key="2">
    <source>
        <dbReference type="ARBA" id="ARBA00022763"/>
    </source>
</evidence>
<keyword evidence="4" id="KW-0234">DNA repair</keyword>
<dbReference type="FunFam" id="3.30.390.80:FF:000001">
    <property type="entry name" value="DNA repair protein RAD52 homolog"/>
    <property type="match status" value="1"/>
</dbReference>
<dbReference type="InterPro" id="IPR042525">
    <property type="entry name" value="Rad52_Rad59_Rad22_sf"/>
</dbReference>
<dbReference type="GO" id="GO:0005634">
    <property type="term" value="C:nucleus"/>
    <property type="evidence" value="ECO:0007669"/>
    <property type="project" value="TreeGrafter"/>
</dbReference>
<evidence type="ECO:0000256" key="1">
    <source>
        <dbReference type="ARBA" id="ARBA00006638"/>
    </source>
</evidence>
<dbReference type="PANTHER" id="PTHR12132:SF1">
    <property type="entry name" value="DNA REPAIR PROTEIN RAD52 HOMOLOG"/>
    <property type="match status" value="1"/>
</dbReference>
<evidence type="ECO:0000313" key="5">
    <source>
        <dbReference type="EMBL" id="KAK4525999.1"/>
    </source>
</evidence>
<keyword evidence="2" id="KW-0227">DNA damage</keyword>
<evidence type="ECO:0000256" key="4">
    <source>
        <dbReference type="ARBA" id="ARBA00023204"/>
    </source>
</evidence>
<comment type="caution">
    <text evidence="5">The sequence shown here is derived from an EMBL/GenBank/DDBJ whole genome shotgun (WGS) entry which is preliminary data.</text>
</comment>
<dbReference type="SUPFAM" id="SSF54768">
    <property type="entry name" value="dsRNA-binding domain-like"/>
    <property type="match status" value="1"/>
</dbReference>
<keyword evidence="6" id="KW-1185">Reference proteome</keyword>
<evidence type="ECO:0000256" key="3">
    <source>
        <dbReference type="ARBA" id="ARBA00023172"/>
    </source>
</evidence>
<organism evidence="5 6">
    <name type="scientific">Galdieria yellowstonensis</name>
    <dbReference type="NCBI Taxonomy" id="3028027"/>
    <lineage>
        <taxon>Eukaryota</taxon>
        <taxon>Rhodophyta</taxon>
        <taxon>Bangiophyceae</taxon>
        <taxon>Galdieriales</taxon>
        <taxon>Galdieriaceae</taxon>
        <taxon>Galdieria</taxon>
    </lineage>
</organism>
<dbReference type="InterPro" id="IPR007232">
    <property type="entry name" value="Rad52_Rad59_Rad22"/>
</dbReference>
<accession>A0AAV9IF07</accession>